<keyword evidence="2" id="KW-1185">Reference proteome</keyword>
<accession>A0A518JTS2</accession>
<reference evidence="1 2" key="1">
    <citation type="submission" date="2019-02" db="EMBL/GenBank/DDBJ databases">
        <title>Deep-cultivation of Planctomycetes and their phenomic and genomic characterization uncovers novel biology.</title>
        <authorList>
            <person name="Wiegand S."/>
            <person name="Jogler M."/>
            <person name="Boedeker C."/>
            <person name="Pinto D."/>
            <person name="Vollmers J."/>
            <person name="Rivas-Marin E."/>
            <person name="Kohn T."/>
            <person name="Peeters S.H."/>
            <person name="Heuer A."/>
            <person name="Rast P."/>
            <person name="Oberbeckmann S."/>
            <person name="Bunk B."/>
            <person name="Jeske O."/>
            <person name="Meyerdierks A."/>
            <person name="Storesund J.E."/>
            <person name="Kallscheuer N."/>
            <person name="Luecker S."/>
            <person name="Lage O.M."/>
            <person name="Pohl T."/>
            <person name="Merkel B.J."/>
            <person name="Hornburger P."/>
            <person name="Mueller R.-W."/>
            <person name="Bruemmer F."/>
            <person name="Labrenz M."/>
            <person name="Spormann A.M."/>
            <person name="Op den Camp H."/>
            <person name="Overmann J."/>
            <person name="Amann R."/>
            <person name="Jetten M.S.M."/>
            <person name="Mascher T."/>
            <person name="Medema M.H."/>
            <person name="Devos D.P."/>
            <person name="Kaster A.-K."/>
            <person name="Ovreas L."/>
            <person name="Rohde M."/>
            <person name="Galperin M.Y."/>
            <person name="Jogler C."/>
        </authorList>
    </citation>
    <scope>NUCLEOTIDE SEQUENCE [LARGE SCALE GENOMIC DNA]</scope>
    <source>
        <strain evidence="1 2">Poly24</strain>
    </source>
</reference>
<proteinExistence type="predicted"/>
<organism evidence="1 2">
    <name type="scientific">Rosistilla carotiformis</name>
    <dbReference type="NCBI Taxonomy" id="2528017"/>
    <lineage>
        <taxon>Bacteria</taxon>
        <taxon>Pseudomonadati</taxon>
        <taxon>Planctomycetota</taxon>
        <taxon>Planctomycetia</taxon>
        <taxon>Pirellulales</taxon>
        <taxon>Pirellulaceae</taxon>
        <taxon>Rosistilla</taxon>
    </lineage>
</organism>
<dbReference type="RefSeq" id="WP_145095653.1">
    <property type="nucleotide sequence ID" value="NZ_CP036348.1"/>
</dbReference>
<dbReference type="OrthoDB" id="276503at2"/>
<evidence type="ECO:0000313" key="2">
    <source>
        <dbReference type="Proteomes" id="UP000315082"/>
    </source>
</evidence>
<dbReference type="EMBL" id="CP036348">
    <property type="protein sequence ID" value="QDV68952.1"/>
    <property type="molecule type" value="Genomic_DNA"/>
</dbReference>
<sequence>MPTNKQYVIEFFGGPMDGHIEPIDEVLNPFVVFASRAPSRHGGLLTGLLHFWRRNRPRPSILAVYELHCDGMQQRYQHVRSIEATGIDIVPVGTQAVISAPKPSPLGSSSTSTR</sequence>
<evidence type="ECO:0000313" key="1">
    <source>
        <dbReference type="EMBL" id="QDV68952.1"/>
    </source>
</evidence>
<dbReference type="Proteomes" id="UP000315082">
    <property type="component" value="Chromosome"/>
</dbReference>
<protein>
    <submittedName>
        <fullName evidence="1">Uncharacterized protein</fullName>
    </submittedName>
</protein>
<dbReference type="KEGG" id="rcf:Poly24_26650"/>
<dbReference type="AlphaFoldDB" id="A0A518JTS2"/>
<name>A0A518JTS2_9BACT</name>
<gene>
    <name evidence="1" type="ORF">Poly24_26650</name>
</gene>